<dbReference type="RefSeq" id="WP_044576901.1">
    <property type="nucleotide sequence ID" value="NZ_CP013745.1"/>
</dbReference>
<dbReference type="STRING" id="656366.AS189_17955"/>
<accession>A0A1H5LA98</accession>
<dbReference type="AlphaFoldDB" id="A0A0U3RGD7"/>
<proteinExistence type="inferred from homology"/>
<sequence>MAQFNVNSDDLALKSTAVRGSVDRIRMEVDAMKRNLLDLQSTWTGAAATNFQALLQEWHATELKVEASLESINGALSTAATQYAQAEDANTRMFTIR</sequence>
<dbReference type="EMBL" id="FNTV01000001">
    <property type="protein sequence ID" value="SEE73457.1"/>
    <property type="molecule type" value="Genomic_DNA"/>
</dbReference>
<evidence type="ECO:0000313" key="3">
    <source>
        <dbReference type="Proteomes" id="UP000182725"/>
    </source>
</evidence>
<dbReference type="InterPro" id="IPR036689">
    <property type="entry name" value="ESAT-6-like_sf"/>
</dbReference>
<dbReference type="SUPFAM" id="SSF140453">
    <property type="entry name" value="EsxAB dimer-like"/>
    <property type="match status" value="1"/>
</dbReference>
<dbReference type="Proteomes" id="UP000182725">
    <property type="component" value="Unassembled WGS sequence"/>
</dbReference>
<protein>
    <recommendedName>
        <fullName evidence="1">ESAT-6-like protein</fullName>
    </recommendedName>
</protein>
<dbReference type="eggNOG" id="COG4842">
    <property type="taxonomic scope" value="Bacteria"/>
</dbReference>
<dbReference type="Pfam" id="PF06013">
    <property type="entry name" value="WXG100"/>
    <property type="match status" value="1"/>
</dbReference>
<accession>A0A0U3RGD7</accession>
<dbReference type="KEGG" id="arw:MB46_00930"/>
<dbReference type="InterPro" id="IPR010310">
    <property type="entry name" value="T7SS_ESAT-6-like"/>
</dbReference>
<gene>
    <name evidence="2" type="ORF">SAMN04489740_2355</name>
</gene>
<name>A0A0U3RGD7_9MICC</name>
<dbReference type="Gene3D" id="1.10.287.1060">
    <property type="entry name" value="ESAT-6-like"/>
    <property type="match status" value="1"/>
</dbReference>
<comment type="similarity">
    <text evidence="1">Belongs to the WXG100 family.</text>
</comment>
<evidence type="ECO:0000313" key="2">
    <source>
        <dbReference type="EMBL" id="SEE73457.1"/>
    </source>
</evidence>
<organism evidence="2 3">
    <name type="scientific">Arthrobacter alpinus</name>
    <dbReference type="NCBI Taxonomy" id="656366"/>
    <lineage>
        <taxon>Bacteria</taxon>
        <taxon>Bacillati</taxon>
        <taxon>Actinomycetota</taxon>
        <taxon>Actinomycetes</taxon>
        <taxon>Micrococcales</taxon>
        <taxon>Micrococcaceae</taxon>
        <taxon>Arthrobacter</taxon>
    </lineage>
</organism>
<reference evidence="2 3" key="1">
    <citation type="submission" date="2016-10" db="EMBL/GenBank/DDBJ databases">
        <authorList>
            <person name="de Groot N.N."/>
        </authorList>
    </citation>
    <scope>NUCLEOTIDE SEQUENCE [LARGE SCALE GENOMIC DNA]</scope>
    <source>
        <strain evidence="2 3">DSM 22274</strain>
    </source>
</reference>
<dbReference type="OrthoDB" id="4231069at2"/>
<evidence type="ECO:0000256" key="1">
    <source>
        <dbReference type="RuleBase" id="RU362001"/>
    </source>
</evidence>
<dbReference type="NCBIfam" id="TIGR03930">
    <property type="entry name" value="WXG100_ESAT6"/>
    <property type="match status" value="1"/>
</dbReference>